<feature type="coiled-coil region" evidence="1">
    <location>
        <begin position="222"/>
        <end position="257"/>
    </location>
</feature>
<comment type="caution">
    <text evidence="2">The sequence shown here is derived from an EMBL/GenBank/DDBJ whole genome shotgun (WGS) entry which is preliminary data.</text>
</comment>
<dbReference type="EMBL" id="JBGXBU010000005">
    <property type="protein sequence ID" value="MFM4893951.1"/>
    <property type="molecule type" value="Genomic_DNA"/>
</dbReference>
<dbReference type="Proteomes" id="UP001630969">
    <property type="component" value="Unassembled WGS sequence"/>
</dbReference>
<evidence type="ECO:0000313" key="2">
    <source>
        <dbReference type="EMBL" id="MFM4893951.1"/>
    </source>
</evidence>
<dbReference type="RefSeq" id="WP_408790661.1">
    <property type="nucleotide sequence ID" value="NZ_JBGXBU010000005.1"/>
</dbReference>
<evidence type="ECO:0000313" key="3">
    <source>
        <dbReference type="Proteomes" id="UP001630969"/>
    </source>
</evidence>
<protein>
    <submittedName>
        <fullName evidence="2">Uncharacterized protein</fullName>
    </submittedName>
</protein>
<keyword evidence="1" id="KW-0175">Coiled coil</keyword>
<proteinExistence type="predicted"/>
<keyword evidence="3" id="KW-1185">Reference proteome</keyword>
<dbReference type="GeneID" id="97221028"/>
<gene>
    <name evidence="2" type="ORF">ACEUDJ_13895</name>
</gene>
<reference evidence="2 3" key="1">
    <citation type="submission" date="2024-09" db="EMBL/GenBank/DDBJ databases">
        <title>Aeromonas strains Genome sequencing and assembly.</title>
        <authorList>
            <person name="Hu X."/>
            <person name="Tang B."/>
        </authorList>
    </citation>
    <scope>NUCLEOTIDE SEQUENCE [LARGE SCALE GENOMIC DNA]</scope>
    <source>
        <strain evidence="2 3">NB23SCDHY001</strain>
    </source>
</reference>
<accession>A0ABW9GS59</accession>
<name>A0ABW9GS59_9GAMM</name>
<sequence length="347" mass="41842">MKKYEYNDENEDEFLPTKRFLEDWHKQDPRQQNPFLYEPHRADIRRIKGVLTNFRSLWAEKIVPPDWMMDFMADGAGKFCANGVPWPTNAKRSLCPRVVGMVQVIYERFGMSDGVSDQKLRSEIAAELDCHPRTVGNYLTITGNDVEYHVDFFRWVYPAQDTQDMRKAERYEMLSTLTELAKYHYDHDELDLMKLWVPFTPLPNDLVERIPRFRDARRRMRRKEEDRNTIQLLNQVNDLQEQLLEHMREILREETQELLDFKSRSTELPDLLSRWEDLLNRWQGLQERWHDLEGLWLELENRWQEPENRWQYLLNRRQLIVNQWRGLNDQLLGVTKSGHSEPVNHSV</sequence>
<evidence type="ECO:0000256" key="1">
    <source>
        <dbReference type="SAM" id="Coils"/>
    </source>
</evidence>
<organism evidence="2 3">
    <name type="scientific">Aeromonas bivalvium</name>
    <dbReference type="NCBI Taxonomy" id="440079"/>
    <lineage>
        <taxon>Bacteria</taxon>
        <taxon>Pseudomonadati</taxon>
        <taxon>Pseudomonadota</taxon>
        <taxon>Gammaproteobacteria</taxon>
        <taxon>Aeromonadales</taxon>
        <taxon>Aeromonadaceae</taxon>
        <taxon>Aeromonas</taxon>
    </lineage>
</organism>